<keyword evidence="2" id="KW-1185">Reference proteome</keyword>
<dbReference type="EMBL" id="CM055750">
    <property type="protein sequence ID" value="KAJ7993708.1"/>
    <property type="molecule type" value="Genomic_DNA"/>
</dbReference>
<gene>
    <name evidence="1" type="ORF">DPEC_G00257470</name>
</gene>
<reference evidence="1" key="1">
    <citation type="submission" date="2021-05" db="EMBL/GenBank/DDBJ databases">
        <authorList>
            <person name="Pan Q."/>
            <person name="Jouanno E."/>
            <person name="Zahm M."/>
            <person name="Klopp C."/>
            <person name="Cabau C."/>
            <person name="Louis A."/>
            <person name="Berthelot C."/>
            <person name="Parey E."/>
            <person name="Roest Crollius H."/>
            <person name="Montfort J."/>
            <person name="Robinson-Rechavi M."/>
            <person name="Bouchez O."/>
            <person name="Lampietro C."/>
            <person name="Lopez Roques C."/>
            <person name="Donnadieu C."/>
            <person name="Postlethwait J."/>
            <person name="Bobe J."/>
            <person name="Dillon D."/>
            <person name="Chandos A."/>
            <person name="von Hippel F."/>
            <person name="Guiguen Y."/>
        </authorList>
    </citation>
    <scope>NUCLEOTIDE SEQUENCE</scope>
    <source>
        <strain evidence="1">YG-Jan2019</strain>
    </source>
</reference>
<evidence type="ECO:0000313" key="1">
    <source>
        <dbReference type="EMBL" id="KAJ7993708.1"/>
    </source>
</evidence>
<comment type="caution">
    <text evidence="1">The sequence shown here is derived from an EMBL/GenBank/DDBJ whole genome shotgun (WGS) entry which is preliminary data.</text>
</comment>
<evidence type="ECO:0000313" key="2">
    <source>
        <dbReference type="Proteomes" id="UP001157502"/>
    </source>
</evidence>
<organism evidence="1 2">
    <name type="scientific">Dallia pectoralis</name>
    <name type="common">Alaska blackfish</name>
    <dbReference type="NCBI Taxonomy" id="75939"/>
    <lineage>
        <taxon>Eukaryota</taxon>
        <taxon>Metazoa</taxon>
        <taxon>Chordata</taxon>
        <taxon>Craniata</taxon>
        <taxon>Vertebrata</taxon>
        <taxon>Euteleostomi</taxon>
        <taxon>Actinopterygii</taxon>
        <taxon>Neopterygii</taxon>
        <taxon>Teleostei</taxon>
        <taxon>Protacanthopterygii</taxon>
        <taxon>Esociformes</taxon>
        <taxon>Umbridae</taxon>
        <taxon>Dallia</taxon>
    </lineage>
</organism>
<proteinExistence type="predicted"/>
<accession>A0ACC2FQV0</accession>
<protein>
    <submittedName>
        <fullName evidence="1">Uncharacterized protein</fullName>
    </submittedName>
</protein>
<name>A0ACC2FQV0_DALPE</name>
<sequence>MHSSLSFASPASMVTREKSHQQIESRQHRLPYVASPSSSSSPDTVAGEGASSVTLDDVGSSTSASLVSPSSHDTPVSSAISDPLVRLSTSHIVPTDGQIEGKTEIYDPVHHTDGERDVGVPDADEEEGEKYDPFDPTGSPPSEREEVGVQGEARKGREGEGKQREQPRQ</sequence>
<dbReference type="Proteomes" id="UP001157502">
    <property type="component" value="Chromosome 23"/>
</dbReference>